<dbReference type="PANTHER" id="PTHR43591">
    <property type="entry name" value="METHYLTRANSFERASE"/>
    <property type="match status" value="1"/>
</dbReference>
<evidence type="ECO:0000313" key="2">
    <source>
        <dbReference type="EMBL" id="KIK37370.1"/>
    </source>
</evidence>
<dbReference type="EMBL" id="KN835456">
    <property type="protein sequence ID" value="KIK37370.1"/>
    <property type="molecule type" value="Genomic_DNA"/>
</dbReference>
<dbReference type="Pfam" id="PF13649">
    <property type="entry name" value="Methyltransf_25"/>
    <property type="match status" value="1"/>
</dbReference>
<proteinExistence type="predicted"/>
<dbReference type="STRING" id="930992.A0A0C9ZIX3"/>
<evidence type="ECO:0000313" key="3">
    <source>
        <dbReference type="Proteomes" id="UP000054485"/>
    </source>
</evidence>
<evidence type="ECO:0000259" key="1">
    <source>
        <dbReference type="Pfam" id="PF13649"/>
    </source>
</evidence>
<reference evidence="3" key="2">
    <citation type="submission" date="2015-01" db="EMBL/GenBank/DDBJ databases">
        <title>Evolutionary Origins and Diversification of the Mycorrhizal Mutualists.</title>
        <authorList>
            <consortium name="DOE Joint Genome Institute"/>
            <consortium name="Mycorrhizal Genomics Consortium"/>
            <person name="Kohler A."/>
            <person name="Kuo A."/>
            <person name="Nagy L.G."/>
            <person name="Floudas D."/>
            <person name="Copeland A."/>
            <person name="Barry K.W."/>
            <person name="Cichocki N."/>
            <person name="Veneault-Fourrey C."/>
            <person name="LaButti K."/>
            <person name="Lindquist E.A."/>
            <person name="Lipzen A."/>
            <person name="Lundell T."/>
            <person name="Morin E."/>
            <person name="Murat C."/>
            <person name="Riley R."/>
            <person name="Ohm R."/>
            <person name="Sun H."/>
            <person name="Tunlid A."/>
            <person name="Henrissat B."/>
            <person name="Grigoriev I.V."/>
            <person name="Hibbett D.S."/>
            <person name="Martin F."/>
        </authorList>
    </citation>
    <scope>NUCLEOTIDE SEQUENCE [LARGE SCALE GENOMIC DNA]</scope>
    <source>
        <strain evidence="3">UH-Slu-Lm8-n1</strain>
    </source>
</reference>
<dbReference type="SUPFAM" id="SSF53335">
    <property type="entry name" value="S-adenosyl-L-methionine-dependent methyltransferases"/>
    <property type="match status" value="1"/>
</dbReference>
<feature type="domain" description="Methyltransferase" evidence="1">
    <location>
        <begin position="67"/>
        <end position="161"/>
    </location>
</feature>
<dbReference type="Gene3D" id="3.40.50.150">
    <property type="entry name" value="Vaccinia Virus protein VP39"/>
    <property type="match status" value="1"/>
</dbReference>
<dbReference type="AlphaFoldDB" id="A0A0C9ZIX3"/>
<name>A0A0C9ZIX3_9AGAM</name>
<sequence>MSCSSEKSLQSEPHGDDHIHAVAKSLYILPTDEQERHRLQVQHEVLRNAFGGRIVFAPIELHAGDKVLDSGAGSATWLLDCYNANKDATFRGIDLKTNIYPELDDGQKQHIQLGEGNVLQLPNDWTSDFQLVNQRLLIAALSKENWNTAVEEIFRVLAPGGWVQLVEASHCVAGEATQRHFSMLQDLFVKRGLLLNCVEHIPNVLKSTGFENITTQRLEISLGGGDDEDGMKAKARESFVGVYKGMQIPVVKMGIRTEGEFMELVEDLEREWESNDQSKVIFYAFTAQKPTVSA</sequence>
<reference evidence="2 3" key="1">
    <citation type="submission" date="2014-04" db="EMBL/GenBank/DDBJ databases">
        <authorList>
            <consortium name="DOE Joint Genome Institute"/>
            <person name="Kuo A."/>
            <person name="Ruytinx J."/>
            <person name="Rineau F."/>
            <person name="Colpaert J."/>
            <person name="Kohler A."/>
            <person name="Nagy L.G."/>
            <person name="Floudas D."/>
            <person name="Copeland A."/>
            <person name="Barry K.W."/>
            <person name="Cichocki N."/>
            <person name="Veneault-Fourrey C."/>
            <person name="LaButti K."/>
            <person name="Lindquist E.A."/>
            <person name="Lipzen A."/>
            <person name="Lundell T."/>
            <person name="Morin E."/>
            <person name="Murat C."/>
            <person name="Sun H."/>
            <person name="Tunlid A."/>
            <person name="Henrissat B."/>
            <person name="Grigoriev I.V."/>
            <person name="Hibbett D.S."/>
            <person name="Martin F."/>
            <person name="Nordberg H.P."/>
            <person name="Cantor M.N."/>
            <person name="Hua S.X."/>
        </authorList>
    </citation>
    <scope>NUCLEOTIDE SEQUENCE [LARGE SCALE GENOMIC DNA]</scope>
    <source>
        <strain evidence="2 3">UH-Slu-Lm8-n1</strain>
    </source>
</reference>
<dbReference type="InParanoid" id="A0A0C9ZIX3"/>
<dbReference type="Proteomes" id="UP000054485">
    <property type="component" value="Unassembled WGS sequence"/>
</dbReference>
<dbReference type="OrthoDB" id="184880at2759"/>
<dbReference type="PANTHER" id="PTHR43591:SF110">
    <property type="entry name" value="RHODANESE DOMAIN-CONTAINING PROTEIN"/>
    <property type="match status" value="1"/>
</dbReference>
<keyword evidence="3" id="KW-1185">Reference proteome</keyword>
<protein>
    <recommendedName>
        <fullName evidence="1">Methyltransferase domain-containing protein</fullName>
    </recommendedName>
</protein>
<dbReference type="HOGENOM" id="CLU_010595_9_3_1"/>
<dbReference type="InterPro" id="IPR029063">
    <property type="entry name" value="SAM-dependent_MTases_sf"/>
</dbReference>
<dbReference type="InterPro" id="IPR041698">
    <property type="entry name" value="Methyltransf_25"/>
</dbReference>
<gene>
    <name evidence="2" type="ORF">CY34DRAFT_810418</name>
</gene>
<organism evidence="2 3">
    <name type="scientific">Suillus luteus UH-Slu-Lm8-n1</name>
    <dbReference type="NCBI Taxonomy" id="930992"/>
    <lineage>
        <taxon>Eukaryota</taxon>
        <taxon>Fungi</taxon>
        <taxon>Dikarya</taxon>
        <taxon>Basidiomycota</taxon>
        <taxon>Agaricomycotina</taxon>
        <taxon>Agaricomycetes</taxon>
        <taxon>Agaricomycetidae</taxon>
        <taxon>Boletales</taxon>
        <taxon>Suillineae</taxon>
        <taxon>Suillaceae</taxon>
        <taxon>Suillus</taxon>
    </lineage>
</organism>
<accession>A0A0C9ZIX3</accession>